<dbReference type="AlphaFoldDB" id="A0A0E9QUZ1"/>
<proteinExistence type="predicted"/>
<reference evidence="1" key="1">
    <citation type="submission" date="2014-11" db="EMBL/GenBank/DDBJ databases">
        <authorList>
            <person name="Amaro Gonzalez C."/>
        </authorList>
    </citation>
    <scope>NUCLEOTIDE SEQUENCE</scope>
</reference>
<name>A0A0E9QUZ1_ANGAN</name>
<reference evidence="1" key="2">
    <citation type="journal article" date="2015" name="Fish Shellfish Immunol.">
        <title>Early steps in the European eel (Anguilla anguilla)-Vibrio vulnificus interaction in the gills: Role of the RtxA13 toxin.</title>
        <authorList>
            <person name="Callol A."/>
            <person name="Pajuelo D."/>
            <person name="Ebbesson L."/>
            <person name="Teles M."/>
            <person name="MacKenzie S."/>
            <person name="Amaro C."/>
        </authorList>
    </citation>
    <scope>NUCLEOTIDE SEQUENCE</scope>
</reference>
<dbReference type="EMBL" id="GBXM01088659">
    <property type="protein sequence ID" value="JAH19918.1"/>
    <property type="molecule type" value="Transcribed_RNA"/>
</dbReference>
<sequence length="74" mass="8816">METLHENFLHWPFSTATEHSTIPFVLGYVQIKRLNEVQWRPECSQFHSPLNTRKKAFRTCSRSTDFTEFKVSLK</sequence>
<evidence type="ECO:0000313" key="1">
    <source>
        <dbReference type="EMBL" id="JAH19918.1"/>
    </source>
</evidence>
<protein>
    <submittedName>
        <fullName evidence="1">Uncharacterized protein</fullName>
    </submittedName>
</protein>
<organism evidence="1">
    <name type="scientific">Anguilla anguilla</name>
    <name type="common">European freshwater eel</name>
    <name type="synonym">Muraena anguilla</name>
    <dbReference type="NCBI Taxonomy" id="7936"/>
    <lineage>
        <taxon>Eukaryota</taxon>
        <taxon>Metazoa</taxon>
        <taxon>Chordata</taxon>
        <taxon>Craniata</taxon>
        <taxon>Vertebrata</taxon>
        <taxon>Euteleostomi</taxon>
        <taxon>Actinopterygii</taxon>
        <taxon>Neopterygii</taxon>
        <taxon>Teleostei</taxon>
        <taxon>Anguilliformes</taxon>
        <taxon>Anguillidae</taxon>
        <taxon>Anguilla</taxon>
    </lineage>
</organism>
<accession>A0A0E9QUZ1</accession>